<dbReference type="InterPro" id="IPR000938">
    <property type="entry name" value="CAP-Gly_domain"/>
</dbReference>
<evidence type="ECO:0000256" key="10">
    <source>
        <dbReference type="ARBA" id="ARBA00022842"/>
    </source>
</evidence>
<dbReference type="Proteomes" id="UP000717996">
    <property type="component" value="Unassembled WGS sequence"/>
</dbReference>
<evidence type="ECO:0000256" key="3">
    <source>
        <dbReference type="ARBA" id="ARBA00004245"/>
    </source>
</evidence>
<dbReference type="InterPro" id="IPR006355">
    <property type="entry name" value="LHPP/HDHD2"/>
</dbReference>
<dbReference type="SUPFAM" id="SSF56784">
    <property type="entry name" value="HAD-like"/>
    <property type="match status" value="1"/>
</dbReference>
<comment type="function">
    <text evidence="15">Phosphatase that hydrolyzes imidodiphosphate, 3-phosphohistidine and 6-phospholysine. Has broad substrate specificity and can also hydrolyze inorganic diphosphate, but with lower efficiency.</text>
</comment>
<evidence type="ECO:0000256" key="5">
    <source>
        <dbReference type="ARBA" id="ARBA00011010"/>
    </source>
</evidence>
<dbReference type="Pfam" id="PF13242">
    <property type="entry name" value="Hydrolase_like"/>
    <property type="match status" value="1"/>
</dbReference>
<dbReference type="GO" id="GO:0016791">
    <property type="term" value="F:phosphatase activity"/>
    <property type="evidence" value="ECO:0007669"/>
    <property type="project" value="InterPro"/>
</dbReference>
<evidence type="ECO:0000256" key="2">
    <source>
        <dbReference type="ARBA" id="ARBA00004123"/>
    </source>
</evidence>
<evidence type="ECO:0000256" key="14">
    <source>
        <dbReference type="ARBA" id="ARBA00023242"/>
    </source>
</evidence>
<dbReference type="InterPro" id="IPR022157">
    <property type="entry name" value="Dynactin"/>
</dbReference>
<dbReference type="Pfam" id="PF01302">
    <property type="entry name" value="CAP_GLY"/>
    <property type="match status" value="1"/>
</dbReference>
<name>A0A9P7CC91_RHIOR</name>
<feature type="region of interest" description="Disordered" evidence="19">
    <location>
        <begin position="338"/>
        <end position="520"/>
    </location>
</feature>
<dbReference type="PANTHER" id="PTHR19288:SF46">
    <property type="entry name" value="HALOACID DEHALOGENASE-LIKE HYDROLASE DOMAIN-CONTAINING PROTEIN 2"/>
    <property type="match status" value="1"/>
</dbReference>
<evidence type="ECO:0000256" key="1">
    <source>
        <dbReference type="ARBA" id="ARBA00001946"/>
    </source>
</evidence>
<accession>A0A9P7CC91</accession>
<gene>
    <name evidence="21" type="ORF">G6F51_005331</name>
</gene>
<evidence type="ECO:0000256" key="4">
    <source>
        <dbReference type="ARBA" id="ARBA00007958"/>
    </source>
</evidence>
<feature type="compositionally biased region" description="Basic and acidic residues" evidence="19">
    <location>
        <begin position="497"/>
        <end position="519"/>
    </location>
</feature>
<keyword evidence="9" id="KW-0378">Hydrolase</keyword>
<evidence type="ECO:0000256" key="11">
    <source>
        <dbReference type="ARBA" id="ARBA00023017"/>
    </source>
</evidence>
<evidence type="ECO:0000256" key="19">
    <source>
        <dbReference type="SAM" id="MobiDB-lite"/>
    </source>
</evidence>
<keyword evidence="7" id="KW-0493">Microtubule</keyword>
<dbReference type="Pfam" id="PF12455">
    <property type="entry name" value="Dynactin"/>
    <property type="match status" value="1"/>
</dbReference>
<feature type="region of interest" description="Disordered" evidence="19">
    <location>
        <begin position="1455"/>
        <end position="1475"/>
    </location>
</feature>
<dbReference type="PROSITE" id="PS00845">
    <property type="entry name" value="CAP_GLY_1"/>
    <property type="match status" value="1"/>
</dbReference>
<dbReference type="InterPro" id="IPR023214">
    <property type="entry name" value="HAD_sf"/>
</dbReference>
<dbReference type="GO" id="GO:0005634">
    <property type="term" value="C:nucleus"/>
    <property type="evidence" value="ECO:0007669"/>
    <property type="project" value="UniProtKB-SubCell"/>
</dbReference>
<evidence type="ECO:0000256" key="9">
    <source>
        <dbReference type="ARBA" id="ARBA00022801"/>
    </source>
</evidence>
<comment type="similarity">
    <text evidence="5">Belongs to the dynactin 150 kDa subunit family.</text>
</comment>
<evidence type="ECO:0000256" key="12">
    <source>
        <dbReference type="ARBA" id="ARBA00023054"/>
    </source>
</evidence>
<dbReference type="Pfam" id="PF13344">
    <property type="entry name" value="Hydrolase_6"/>
    <property type="match status" value="1"/>
</dbReference>
<keyword evidence="13" id="KW-0206">Cytoskeleton</keyword>
<reference evidence="21" key="1">
    <citation type="journal article" date="2020" name="Microb. Genom.">
        <title>Genetic diversity of clinical and environmental Mucorales isolates obtained from an investigation of mucormycosis cases among solid organ transplant recipients.</title>
        <authorList>
            <person name="Nguyen M.H."/>
            <person name="Kaul D."/>
            <person name="Muto C."/>
            <person name="Cheng S.J."/>
            <person name="Richter R.A."/>
            <person name="Bruno V.M."/>
            <person name="Liu G."/>
            <person name="Beyhan S."/>
            <person name="Sundermann A.J."/>
            <person name="Mounaud S."/>
            <person name="Pasculle A.W."/>
            <person name="Nierman W.C."/>
            <person name="Driscoll E."/>
            <person name="Cumbie R."/>
            <person name="Clancy C.J."/>
            <person name="Dupont C.L."/>
        </authorList>
    </citation>
    <scope>NUCLEOTIDE SEQUENCE</scope>
    <source>
        <strain evidence="21">GL16</strain>
    </source>
</reference>
<feature type="compositionally biased region" description="Low complexity" evidence="19">
    <location>
        <begin position="341"/>
        <end position="352"/>
    </location>
</feature>
<keyword evidence="6" id="KW-0963">Cytoplasm</keyword>
<evidence type="ECO:0000256" key="18">
    <source>
        <dbReference type="SAM" id="Coils"/>
    </source>
</evidence>
<dbReference type="OrthoDB" id="2130750at2759"/>
<dbReference type="GO" id="GO:0005737">
    <property type="term" value="C:cytoplasm"/>
    <property type="evidence" value="ECO:0007669"/>
    <property type="project" value="TreeGrafter"/>
</dbReference>
<dbReference type="PANTHER" id="PTHR19288">
    <property type="entry name" value="4-NITROPHENYLPHOSPHATASE-RELATED"/>
    <property type="match status" value="1"/>
</dbReference>
<dbReference type="GO" id="GO:0005874">
    <property type="term" value="C:microtubule"/>
    <property type="evidence" value="ECO:0007669"/>
    <property type="project" value="UniProtKB-KW"/>
</dbReference>
<dbReference type="NCBIfam" id="TIGR01460">
    <property type="entry name" value="HAD-SF-IIA"/>
    <property type="match status" value="1"/>
</dbReference>
<evidence type="ECO:0000313" key="22">
    <source>
        <dbReference type="Proteomes" id="UP000717996"/>
    </source>
</evidence>
<feature type="compositionally biased region" description="Acidic residues" evidence="19">
    <location>
        <begin position="480"/>
        <end position="493"/>
    </location>
</feature>
<sequence>MSAIKGLLIDLSGTIHIDSKVIPGAIQAIERLKASNIPFRFATNTTKVSSRQLVNKLNKLGFQIEEKDVVFTSLSACRDMIQSKQLRPLLLMETEAEEEFEGIDRNQPNSVVIGLAPSKFNYEKLNEAFRLITNNPDIYLIAIHKAKYFADKDEELSMGPGGFVQALEYATGKEAIIAGKPTRQFFEMALQQINMLDTPENVAIIGDDVHNDLGGGAKELGLQRYLVQTGKYRKEDENKDENIKVFRQRLSSSFGPSRNNNNDISAELKVGARAQTQGKVGTIRFVGTTSFQTGKWVGIELDEPQGKNSGVVQGKRYFDCRLNHGVFVRPSQVKVIEDQATVESPTPTVSSSRFAPARDPNLAAATSKTSTSTSTTLLPSRISRLPQNNAISGLRRPTVAGLASNNKKSISPPISREKRSSTLSQFKSETSSPSSSPTASRSSFSFAQHQAEEIKSKHRSDDSRLSREIRVNQRKSPEVEREEEPEEEPEEGPQQDKSQEELERPREIIHSTPEPKEITIEQEVVKTSSTGLKNNNQPAYGSLAANLPVSKSEQMVPLKDYEELRLKLKILETKRQEDRERHREHEKVKEEAEQFLTLRNKLQDKISDLQRELRETKRELKESVTEQEAYESKYNDAIESLEMMTLDKEVAEEKAENLQQEVNVLKDKIEEISVDLDVLKKEADIMNRVPERDGEEKTPLEVIQLERHNERLKEALMRLRDATMARENELCDKIKELEKETHELEELKTQFNKTRERLRLAELTIEELKQSLDDALGAEDLVEQLTEKNLALTEKMEEMHLVVEDLEALKELADELEDNHIETEKQLQAEIDHRDMLLREQMERMRAAEETNADYETTIQQFRELVTMLQNDLEHLRHKEVSQQSEQRTLSSQSQAMMSLNIQLQSTVMKAQAKSIDLELRKLEAAQANDRLSYIQPYLPDAFFKTENDAISCVLLFKRLVFKSELIIKQLDQNHPISEKIMDTVPESLISVCEMRQRAGWLSDLSKRFVTFIVNCNPMTFIKMGQVYHDLVGTERRLTNIVDLLRTDEVNEAECVTELQRMIAQLEHLSEIHLIQNEENNVDQFFGLTRALDLNADRLTVELTFVRQALDNAARKENITIIEGLNKLDFDYLEPLGRLIVQAKNSKILAKKLLRQLEDLSEQALTLTFDYLHRFKMLYAISSKICKFCYETYKQVAKYTETKVGSKEDISLEAIRQIVYNKADEILEIPESTMWEGCLKTLKSLTNELGSTFESISNETKTQKITISVSPWIQRASDMKAEIVINHDMERKLQQHSDEILKLIKDVKLKDQSLQEANVKIELLEKRMEIVKKQTEQIQTLEESLSKSQQQQQEYSQEAEKLKAEYEGLKEEHAQLQKEVAQKEEKRLSATKKAEMFLEDTSLLSLDNEDKNIDVYILSNQLESLKSAIRYLRAENAYLKETDMLKSLNLDYYHSRQVPSTPPLTDDDTSDDDDEQVNQVAAKSMVRSVVQETRTLIKDARIASATAKVIQLSPERRGGKWQSDKKLPDYRYQMQQSVLYTLKRRCEVLKEKMKQIQTNERYTKGNQNTLLVDKKKLNNALAKVQIPSNTNNTEKKLVQLESFKEFEKIHNMFIR</sequence>
<feature type="compositionally biased region" description="Basic and acidic residues" evidence="19">
    <location>
        <begin position="450"/>
        <end position="479"/>
    </location>
</feature>
<evidence type="ECO:0000256" key="6">
    <source>
        <dbReference type="ARBA" id="ARBA00022490"/>
    </source>
</evidence>
<dbReference type="FunFam" id="3.40.50.1000:FF:000051">
    <property type="entry name" value="Phospholysine phosphohistidine inorganic pyrophosphate phosphatase"/>
    <property type="match status" value="1"/>
</dbReference>
<evidence type="ECO:0000256" key="15">
    <source>
        <dbReference type="ARBA" id="ARBA00037258"/>
    </source>
</evidence>
<dbReference type="GO" id="GO:0016462">
    <property type="term" value="F:pyrophosphatase activity"/>
    <property type="evidence" value="ECO:0007669"/>
    <property type="project" value="UniProtKB-ARBA"/>
</dbReference>
<dbReference type="Gene3D" id="3.40.50.1000">
    <property type="entry name" value="HAD superfamily/HAD-like"/>
    <property type="match status" value="2"/>
</dbReference>
<feature type="compositionally biased region" description="Acidic residues" evidence="19">
    <location>
        <begin position="1465"/>
        <end position="1475"/>
    </location>
</feature>
<comment type="subcellular location">
    <subcellularLocation>
        <location evidence="3">Cytoplasm</location>
        <location evidence="3">Cytoskeleton</location>
    </subcellularLocation>
    <subcellularLocation>
        <location evidence="2">Nucleus</location>
    </subcellularLocation>
</comment>
<comment type="caution">
    <text evidence="21">The sequence shown here is derived from an EMBL/GenBank/DDBJ whole genome shotgun (WGS) entry which is preliminary data.</text>
</comment>
<dbReference type="GO" id="GO:0046872">
    <property type="term" value="F:metal ion binding"/>
    <property type="evidence" value="ECO:0007669"/>
    <property type="project" value="UniProtKB-KW"/>
</dbReference>
<dbReference type="SUPFAM" id="SSF74924">
    <property type="entry name" value="Cap-Gly domain"/>
    <property type="match status" value="1"/>
</dbReference>
<proteinExistence type="inferred from homology"/>
<evidence type="ECO:0000256" key="8">
    <source>
        <dbReference type="ARBA" id="ARBA00022723"/>
    </source>
</evidence>
<dbReference type="InterPro" id="IPR006357">
    <property type="entry name" value="HAD-SF_hydro_IIA"/>
</dbReference>
<dbReference type="SMART" id="SM01052">
    <property type="entry name" value="CAP_GLY"/>
    <property type="match status" value="1"/>
</dbReference>
<evidence type="ECO:0000256" key="16">
    <source>
        <dbReference type="ARBA" id="ARBA00039357"/>
    </source>
</evidence>
<feature type="compositionally biased region" description="Low complexity" evidence="19">
    <location>
        <begin position="362"/>
        <end position="378"/>
    </location>
</feature>
<keyword evidence="14" id="KW-0539">Nucleus</keyword>
<comment type="cofactor">
    <cofactor evidence="1">
        <name>Mg(2+)</name>
        <dbReference type="ChEBI" id="CHEBI:18420"/>
    </cofactor>
</comment>
<feature type="coiled-coil region" evidence="18">
    <location>
        <begin position="561"/>
        <end position="879"/>
    </location>
</feature>
<protein>
    <recommendedName>
        <fullName evidence="17">Haloacid dehalogenase-like hydrolase domain-containing protein 2</fullName>
    </recommendedName>
    <alternativeName>
        <fullName evidence="16">Phospholysine phosphohistidine inorganic pyrophosphate phosphatase</fullName>
    </alternativeName>
</protein>
<evidence type="ECO:0000313" key="21">
    <source>
        <dbReference type="EMBL" id="KAG1545664.1"/>
    </source>
</evidence>
<dbReference type="Gene3D" id="2.30.30.190">
    <property type="entry name" value="CAP Gly-rich-like domain"/>
    <property type="match status" value="1"/>
</dbReference>
<dbReference type="PROSITE" id="PS50245">
    <property type="entry name" value="CAP_GLY_2"/>
    <property type="match status" value="1"/>
</dbReference>
<dbReference type="InterPro" id="IPR036859">
    <property type="entry name" value="CAP-Gly_dom_sf"/>
</dbReference>
<feature type="coiled-coil region" evidence="18">
    <location>
        <begin position="1286"/>
        <end position="1393"/>
    </location>
</feature>
<feature type="compositionally biased region" description="Low complexity" evidence="19">
    <location>
        <begin position="428"/>
        <end position="447"/>
    </location>
</feature>
<evidence type="ECO:0000259" key="20">
    <source>
        <dbReference type="PROSITE" id="PS50245"/>
    </source>
</evidence>
<feature type="domain" description="CAP-Gly" evidence="20">
    <location>
        <begin position="287"/>
        <end position="329"/>
    </location>
</feature>
<keyword evidence="8" id="KW-0479">Metal-binding</keyword>
<dbReference type="GO" id="GO:0030286">
    <property type="term" value="C:dynein complex"/>
    <property type="evidence" value="ECO:0007669"/>
    <property type="project" value="UniProtKB-KW"/>
</dbReference>
<dbReference type="EMBL" id="JAANIT010000646">
    <property type="protein sequence ID" value="KAG1545664.1"/>
    <property type="molecule type" value="Genomic_DNA"/>
</dbReference>
<evidence type="ECO:0000256" key="7">
    <source>
        <dbReference type="ARBA" id="ARBA00022701"/>
    </source>
</evidence>
<keyword evidence="12 18" id="KW-0175">Coiled coil</keyword>
<keyword evidence="11" id="KW-0243">Dynein</keyword>
<keyword evidence="10" id="KW-0460">Magnesium</keyword>
<evidence type="ECO:0000256" key="13">
    <source>
        <dbReference type="ARBA" id="ARBA00023212"/>
    </source>
</evidence>
<organism evidence="21 22">
    <name type="scientific">Rhizopus oryzae</name>
    <name type="common">Mucormycosis agent</name>
    <name type="synonym">Rhizopus arrhizus var. delemar</name>
    <dbReference type="NCBI Taxonomy" id="64495"/>
    <lineage>
        <taxon>Eukaryota</taxon>
        <taxon>Fungi</taxon>
        <taxon>Fungi incertae sedis</taxon>
        <taxon>Mucoromycota</taxon>
        <taxon>Mucoromycotina</taxon>
        <taxon>Mucoromycetes</taxon>
        <taxon>Mucorales</taxon>
        <taxon>Mucorineae</taxon>
        <taxon>Rhizopodaceae</taxon>
        <taxon>Rhizopus</taxon>
    </lineage>
</organism>
<comment type="similarity">
    <text evidence="4">Belongs to the HAD-like hydrolase superfamily.</text>
</comment>
<evidence type="ECO:0000256" key="17">
    <source>
        <dbReference type="ARBA" id="ARBA00039666"/>
    </source>
</evidence>
<dbReference type="InterPro" id="IPR036412">
    <property type="entry name" value="HAD-like_sf"/>
</dbReference>
<dbReference type="NCBIfam" id="TIGR01458">
    <property type="entry name" value="HAD-SF-IIA-hyp3"/>
    <property type="match status" value="1"/>
</dbReference>